<name>A0A7I8VEN7_9ANNE</name>
<protein>
    <submittedName>
        <fullName evidence="2">DgyrCDS3003</fullName>
    </submittedName>
</protein>
<dbReference type="AlphaFoldDB" id="A0A7I8VEN7"/>
<evidence type="ECO:0000313" key="3">
    <source>
        <dbReference type="Proteomes" id="UP000549394"/>
    </source>
</evidence>
<gene>
    <name evidence="2" type="ORF">DGYR_LOCUS2770</name>
</gene>
<feature type="transmembrane region" description="Helical" evidence="1">
    <location>
        <begin position="579"/>
        <end position="596"/>
    </location>
</feature>
<keyword evidence="1" id="KW-0812">Transmembrane</keyword>
<keyword evidence="1" id="KW-1133">Transmembrane helix</keyword>
<feature type="transmembrane region" description="Helical" evidence="1">
    <location>
        <begin position="311"/>
        <end position="336"/>
    </location>
</feature>
<feature type="transmembrane region" description="Helical" evidence="1">
    <location>
        <begin position="617"/>
        <end position="644"/>
    </location>
</feature>
<accession>A0A7I8VEN7</accession>
<organism evidence="2 3">
    <name type="scientific">Dimorphilus gyrociliatus</name>
    <dbReference type="NCBI Taxonomy" id="2664684"/>
    <lineage>
        <taxon>Eukaryota</taxon>
        <taxon>Metazoa</taxon>
        <taxon>Spiralia</taxon>
        <taxon>Lophotrochozoa</taxon>
        <taxon>Annelida</taxon>
        <taxon>Polychaeta</taxon>
        <taxon>Polychaeta incertae sedis</taxon>
        <taxon>Dinophilidae</taxon>
        <taxon>Dimorphilus</taxon>
    </lineage>
</organism>
<dbReference type="EMBL" id="CAJFCJ010000004">
    <property type="protein sequence ID" value="CAD5113842.1"/>
    <property type="molecule type" value="Genomic_DNA"/>
</dbReference>
<keyword evidence="3" id="KW-1185">Reference proteome</keyword>
<comment type="caution">
    <text evidence="2">The sequence shown here is derived from an EMBL/GenBank/DDBJ whole genome shotgun (WGS) entry which is preliminary data.</text>
</comment>
<feature type="transmembrane region" description="Helical" evidence="1">
    <location>
        <begin position="368"/>
        <end position="389"/>
    </location>
</feature>
<proteinExistence type="predicted"/>
<evidence type="ECO:0000256" key="1">
    <source>
        <dbReference type="SAM" id="Phobius"/>
    </source>
</evidence>
<reference evidence="2 3" key="1">
    <citation type="submission" date="2020-08" db="EMBL/GenBank/DDBJ databases">
        <authorList>
            <person name="Hejnol A."/>
        </authorList>
    </citation>
    <scope>NUCLEOTIDE SEQUENCE [LARGE SCALE GENOMIC DNA]</scope>
</reference>
<sequence>MDEDDNLSYDEQQFEHNSDLKGVAYYNRDLSDSDEGRKRILTTTAEQEEAIKDLFIQFGWLFDYSVLPVVNKNATQSRDGFSDDASAQSMRTEEHSFGSISGPNLPRTGILRLHPDEEIRDEQEKGIDAMYESHGWELKYTDASELINIKDLLQTHGDLQPNVALVKVNRDQEWKLKECFWRNRWDFESSVLAVLPHYQIERRKQEGELSKKRLLLCQIKPAERHILKEYEELNDKNIQESCLIDVIDETSAMVIQNCNRYLVIRITKSESEHIQQFFFEHGSSLNFTTLDSERFTEPREESEDNQSKIKFYWHVIGRIAAFLLIAIHLAVAAGFLNTAYKQLHYRAIKTLGKNIDYKSLRAEVTASVVLVIIAISCMMLILSGLIKLIPKLYDIGNRLKHLIPIPIFFFILFGMYSIWIASSCLQLAVQYVDSEPQNILCTEEANKCLCILPHANHWLEFAINHSRKCSEEYLLKRLDALGIYYDKIARVSVRNITFDNDVYDIGRVTSAFRSLSFSPAILTATLVCLTPDLVGSISLGRLRLFMDACLRALLDLIDILDLLSYVFATPSQYKEQKALILILGILFVFISLIVIVQIVSHDAFRCGVRLVSRKSKYWAFVTAINLLVYYVFFAQFALFIVRVWTGHVRWSHGGAVIAELAFISFIVKEFVVLVDAYLNRNRRRAIVKYESEDN</sequence>
<keyword evidence="1" id="KW-0472">Membrane</keyword>
<feature type="transmembrane region" description="Helical" evidence="1">
    <location>
        <begin position="401"/>
        <end position="421"/>
    </location>
</feature>
<evidence type="ECO:0000313" key="2">
    <source>
        <dbReference type="EMBL" id="CAD5113842.1"/>
    </source>
</evidence>
<dbReference type="Proteomes" id="UP000549394">
    <property type="component" value="Unassembled WGS sequence"/>
</dbReference>
<feature type="transmembrane region" description="Helical" evidence="1">
    <location>
        <begin position="656"/>
        <end position="678"/>
    </location>
</feature>